<comment type="caution">
    <text evidence="1">The sequence shown here is derived from an EMBL/GenBank/DDBJ whole genome shotgun (WGS) entry which is preliminary data.</text>
</comment>
<gene>
    <name evidence="1" type="ORF">H9735_04665</name>
</gene>
<proteinExistence type="predicted"/>
<reference evidence="1" key="1">
    <citation type="journal article" date="2021" name="PeerJ">
        <title>Extensive microbial diversity within the chicken gut microbiome revealed by metagenomics and culture.</title>
        <authorList>
            <person name="Gilroy R."/>
            <person name="Ravi A."/>
            <person name="Getino M."/>
            <person name="Pursley I."/>
            <person name="Horton D.L."/>
            <person name="Alikhan N.F."/>
            <person name="Baker D."/>
            <person name="Gharbi K."/>
            <person name="Hall N."/>
            <person name="Watson M."/>
            <person name="Adriaenssens E.M."/>
            <person name="Foster-Nyarko E."/>
            <person name="Jarju S."/>
            <person name="Secka A."/>
            <person name="Antonio M."/>
            <person name="Oren A."/>
            <person name="Chaudhuri R.R."/>
            <person name="La Ragione R."/>
            <person name="Hildebrand F."/>
            <person name="Pallen M.J."/>
        </authorList>
    </citation>
    <scope>NUCLEOTIDE SEQUENCE</scope>
    <source>
        <strain evidence="1">CHK191-13928</strain>
    </source>
</reference>
<name>A0A9D2B8X6_9FIRM</name>
<dbReference type="EMBL" id="DXEM01000014">
    <property type="protein sequence ID" value="HIX67406.1"/>
    <property type="molecule type" value="Genomic_DNA"/>
</dbReference>
<protein>
    <submittedName>
        <fullName evidence="1">Rpn family recombination-promoting nuclease/putative transposase</fullName>
    </submittedName>
</protein>
<reference evidence="1" key="2">
    <citation type="submission" date="2021-04" db="EMBL/GenBank/DDBJ databases">
        <authorList>
            <person name="Gilroy R."/>
        </authorList>
    </citation>
    <scope>NUCLEOTIDE SEQUENCE</scope>
    <source>
        <strain evidence="1">CHK191-13928</strain>
    </source>
</reference>
<organism evidence="1 2">
    <name type="scientific">Candidatus Anaerostipes excrementavium</name>
    <dbReference type="NCBI Taxonomy" id="2838463"/>
    <lineage>
        <taxon>Bacteria</taxon>
        <taxon>Bacillati</taxon>
        <taxon>Bacillota</taxon>
        <taxon>Clostridia</taxon>
        <taxon>Lachnospirales</taxon>
        <taxon>Lachnospiraceae</taxon>
        <taxon>Anaerostipes</taxon>
    </lineage>
</organism>
<sequence>MKTEVARDLNLASQKVQFDTYCKRILGNKYILAWLLKDTVKEFSKMAIEKILECIEGEIEIGKTAVNPGETNQEKITGISTEDTVPEEGTVYYDLRFFAYLPNGEERIKLIINVEAQKSFWPGYELVSRGIFYGARMISAQLGTEFQIPNYNDIKKVYSIWICMNTPQYIGNAVSEYHIVKEDPIPGFPERKKAYDKLEVIMIGLNENTDIPDEFPEILSTCFSRKLTSKEKIERLEKDYHILMNHGLGEEMKIMCNLSEAIEEMGIEQGKIEAYLEMAEEGLIPISIAAQKLKITESELRSYLKNHADHL</sequence>
<accession>A0A9D2B8X6</accession>
<evidence type="ECO:0000313" key="1">
    <source>
        <dbReference type="EMBL" id="HIX67406.1"/>
    </source>
</evidence>
<evidence type="ECO:0000313" key="2">
    <source>
        <dbReference type="Proteomes" id="UP000886721"/>
    </source>
</evidence>
<dbReference type="AlphaFoldDB" id="A0A9D2B8X6"/>
<dbReference type="Proteomes" id="UP000886721">
    <property type="component" value="Unassembled WGS sequence"/>
</dbReference>